<dbReference type="Gene3D" id="1.25.40.20">
    <property type="entry name" value="Ankyrin repeat-containing domain"/>
    <property type="match status" value="1"/>
</dbReference>
<accession>A0A1X2I0E8</accession>
<gene>
    <name evidence="4" type="ORF">BCR42DRAFT_307604</name>
</gene>
<dbReference type="SMART" id="SM00248">
    <property type="entry name" value="ANK"/>
    <property type="match status" value="5"/>
</dbReference>
<dbReference type="STRING" id="90262.A0A1X2I0E8"/>
<dbReference type="PANTHER" id="PTHR24198:SF165">
    <property type="entry name" value="ANKYRIN REPEAT-CONTAINING PROTEIN-RELATED"/>
    <property type="match status" value="1"/>
</dbReference>
<keyword evidence="1" id="KW-0677">Repeat</keyword>
<sequence length="251" mass="27395">EELKFACGDGFWNTIAKGKSNKAEVDLLVKNYLRKGGQPNVANNSGTIRSVKEGYGLIHALIVIKNTSALQRIIHAGVNPHVLPLQGASENGVKENNDISPLVLAAQLGYMNGVRLLVERAHANVLSSKGPRQENALLAAIQADAFDVVTYLLQVSHQLLNQADMFGATPLHYACMKGKTKMISFLVRECDQAIDAVCYRGETPLHYAIRHRRAKAVAFLVGELGAYPNTYILKKIPTPLDLAKSKGLRNI</sequence>
<evidence type="ECO:0000256" key="2">
    <source>
        <dbReference type="ARBA" id="ARBA00023043"/>
    </source>
</evidence>
<dbReference type="SUPFAM" id="SSF48403">
    <property type="entry name" value="Ankyrin repeat"/>
    <property type="match status" value="1"/>
</dbReference>
<dbReference type="Proteomes" id="UP000193560">
    <property type="component" value="Unassembled WGS sequence"/>
</dbReference>
<evidence type="ECO:0000313" key="4">
    <source>
        <dbReference type="EMBL" id="ORZ06613.1"/>
    </source>
</evidence>
<evidence type="ECO:0000256" key="3">
    <source>
        <dbReference type="PROSITE-ProRule" id="PRU00023"/>
    </source>
</evidence>
<organism evidence="4 5">
    <name type="scientific">Absidia repens</name>
    <dbReference type="NCBI Taxonomy" id="90262"/>
    <lineage>
        <taxon>Eukaryota</taxon>
        <taxon>Fungi</taxon>
        <taxon>Fungi incertae sedis</taxon>
        <taxon>Mucoromycota</taxon>
        <taxon>Mucoromycotina</taxon>
        <taxon>Mucoromycetes</taxon>
        <taxon>Mucorales</taxon>
        <taxon>Cunninghamellaceae</taxon>
        <taxon>Absidia</taxon>
    </lineage>
</organism>
<dbReference type="PROSITE" id="PS50297">
    <property type="entry name" value="ANK_REP_REGION"/>
    <property type="match status" value="1"/>
</dbReference>
<name>A0A1X2I0E8_9FUNG</name>
<proteinExistence type="predicted"/>
<feature type="repeat" description="ANK" evidence="3">
    <location>
        <begin position="166"/>
        <end position="188"/>
    </location>
</feature>
<dbReference type="InterPro" id="IPR036770">
    <property type="entry name" value="Ankyrin_rpt-contain_sf"/>
</dbReference>
<feature type="non-terminal residue" evidence="4">
    <location>
        <position position="1"/>
    </location>
</feature>
<reference evidence="4 5" key="1">
    <citation type="submission" date="2016-07" db="EMBL/GenBank/DDBJ databases">
        <title>Pervasive Adenine N6-methylation of Active Genes in Fungi.</title>
        <authorList>
            <consortium name="DOE Joint Genome Institute"/>
            <person name="Mondo S.J."/>
            <person name="Dannebaum R.O."/>
            <person name="Kuo R.C."/>
            <person name="Labutti K."/>
            <person name="Haridas S."/>
            <person name="Kuo A."/>
            <person name="Salamov A."/>
            <person name="Ahrendt S.R."/>
            <person name="Lipzen A."/>
            <person name="Sullivan W."/>
            <person name="Andreopoulos W.B."/>
            <person name="Clum A."/>
            <person name="Lindquist E."/>
            <person name="Daum C."/>
            <person name="Ramamoorthy G.K."/>
            <person name="Gryganskyi A."/>
            <person name="Culley D."/>
            <person name="Magnuson J.K."/>
            <person name="James T.Y."/>
            <person name="O'Malley M.A."/>
            <person name="Stajich J.E."/>
            <person name="Spatafora J.W."/>
            <person name="Visel A."/>
            <person name="Grigoriev I.V."/>
        </authorList>
    </citation>
    <scope>NUCLEOTIDE SEQUENCE [LARGE SCALE GENOMIC DNA]</scope>
    <source>
        <strain evidence="4 5">NRRL 1336</strain>
    </source>
</reference>
<evidence type="ECO:0000256" key="1">
    <source>
        <dbReference type="ARBA" id="ARBA00022737"/>
    </source>
</evidence>
<dbReference type="InterPro" id="IPR002110">
    <property type="entry name" value="Ankyrin_rpt"/>
</dbReference>
<feature type="non-terminal residue" evidence="4">
    <location>
        <position position="251"/>
    </location>
</feature>
<dbReference type="OrthoDB" id="20872at2759"/>
<dbReference type="Pfam" id="PF12796">
    <property type="entry name" value="Ank_2"/>
    <property type="match status" value="2"/>
</dbReference>
<dbReference type="PANTHER" id="PTHR24198">
    <property type="entry name" value="ANKYRIN REPEAT AND PROTEIN KINASE DOMAIN-CONTAINING PROTEIN"/>
    <property type="match status" value="1"/>
</dbReference>
<protein>
    <submittedName>
        <fullName evidence="4">Ankyrin repeat-containing domain protein</fullName>
    </submittedName>
</protein>
<evidence type="ECO:0000313" key="5">
    <source>
        <dbReference type="Proteomes" id="UP000193560"/>
    </source>
</evidence>
<keyword evidence="5" id="KW-1185">Reference proteome</keyword>
<keyword evidence="2 3" id="KW-0040">ANK repeat</keyword>
<dbReference type="EMBL" id="MCGE01000038">
    <property type="protein sequence ID" value="ORZ06613.1"/>
    <property type="molecule type" value="Genomic_DNA"/>
</dbReference>
<dbReference type="PROSITE" id="PS50088">
    <property type="entry name" value="ANK_REPEAT"/>
    <property type="match status" value="1"/>
</dbReference>
<comment type="caution">
    <text evidence="4">The sequence shown here is derived from an EMBL/GenBank/DDBJ whole genome shotgun (WGS) entry which is preliminary data.</text>
</comment>
<dbReference type="AlphaFoldDB" id="A0A1X2I0E8"/>